<accession>A0AB34IT80</accession>
<dbReference type="Proteomes" id="UP001515480">
    <property type="component" value="Unassembled WGS sequence"/>
</dbReference>
<evidence type="ECO:0000313" key="3">
    <source>
        <dbReference type="Proteomes" id="UP001515480"/>
    </source>
</evidence>
<feature type="region of interest" description="Disordered" evidence="1">
    <location>
        <begin position="114"/>
        <end position="151"/>
    </location>
</feature>
<evidence type="ECO:0000313" key="2">
    <source>
        <dbReference type="EMBL" id="KAL1504684.1"/>
    </source>
</evidence>
<sequence>MPLRWHDGDDALSLAAVFGLPPVSSSTDAHCSSCSAAATLPAYSSVCMSSHAGSPTTPPHACVRPWRTCCPRSQPPRRAHHAEIVDSVHSRLRALLQSQDAPEPFIAFGLARRQGTLEPPRRQSRAASPSPSLLRRASLTASPQSVTRAPRNLEEEVAAMTPNTMRQKLVEVLSHITPLFTSDYRSILLVETALSGAAQGLRA</sequence>
<evidence type="ECO:0000256" key="1">
    <source>
        <dbReference type="SAM" id="MobiDB-lite"/>
    </source>
</evidence>
<dbReference type="EMBL" id="JBGBPQ010000019">
    <property type="protein sequence ID" value="KAL1504684.1"/>
    <property type="molecule type" value="Genomic_DNA"/>
</dbReference>
<feature type="compositionally biased region" description="Low complexity" evidence="1">
    <location>
        <begin position="125"/>
        <end position="143"/>
    </location>
</feature>
<organism evidence="2 3">
    <name type="scientific">Prymnesium parvum</name>
    <name type="common">Toxic golden alga</name>
    <dbReference type="NCBI Taxonomy" id="97485"/>
    <lineage>
        <taxon>Eukaryota</taxon>
        <taxon>Haptista</taxon>
        <taxon>Haptophyta</taxon>
        <taxon>Prymnesiophyceae</taxon>
        <taxon>Prymnesiales</taxon>
        <taxon>Prymnesiaceae</taxon>
        <taxon>Prymnesium</taxon>
    </lineage>
</organism>
<proteinExistence type="predicted"/>
<comment type="caution">
    <text evidence="2">The sequence shown here is derived from an EMBL/GenBank/DDBJ whole genome shotgun (WGS) entry which is preliminary data.</text>
</comment>
<dbReference type="AlphaFoldDB" id="A0AB34IT80"/>
<keyword evidence="3" id="KW-1185">Reference proteome</keyword>
<gene>
    <name evidence="2" type="ORF">AB1Y20_008464</name>
</gene>
<reference evidence="2 3" key="1">
    <citation type="journal article" date="2024" name="Science">
        <title>Giant polyketide synthase enzymes in the biosynthesis of giant marine polyether toxins.</title>
        <authorList>
            <person name="Fallon T.R."/>
            <person name="Shende V.V."/>
            <person name="Wierzbicki I.H."/>
            <person name="Pendleton A.L."/>
            <person name="Watervoot N.F."/>
            <person name="Auber R.P."/>
            <person name="Gonzalez D.J."/>
            <person name="Wisecaver J.H."/>
            <person name="Moore B.S."/>
        </authorList>
    </citation>
    <scope>NUCLEOTIDE SEQUENCE [LARGE SCALE GENOMIC DNA]</scope>
    <source>
        <strain evidence="2 3">12B1</strain>
    </source>
</reference>
<protein>
    <submittedName>
        <fullName evidence="2">Uncharacterized protein</fullName>
    </submittedName>
</protein>
<name>A0AB34IT80_PRYPA</name>